<dbReference type="AlphaFoldDB" id="A0A7U6GK29"/>
<proteinExistence type="predicted"/>
<dbReference type="RefSeq" id="WP_172649502.1">
    <property type="nucleotide sequence ID" value="NZ_AP012273.1"/>
</dbReference>
<dbReference type="Proteomes" id="UP000031631">
    <property type="component" value="Chromosome"/>
</dbReference>
<gene>
    <name evidence="1" type="ORF">TBH_C2122</name>
</gene>
<keyword evidence="2" id="KW-1185">Reference proteome</keyword>
<dbReference type="EMBL" id="AP012273">
    <property type="protein sequence ID" value="BAO45034.1"/>
    <property type="molecule type" value="Genomic_DNA"/>
</dbReference>
<protein>
    <submittedName>
        <fullName evidence="1">Uncharacterized protein</fullName>
    </submittedName>
</protein>
<organism evidence="1 2">
    <name type="scientific">Thiolapillus brandeum</name>
    <dbReference type="NCBI Taxonomy" id="1076588"/>
    <lineage>
        <taxon>Bacteria</taxon>
        <taxon>Pseudomonadati</taxon>
        <taxon>Pseudomonadota</taxon>
        <taxon>Gammaproteobacteria</taxon>
        <taxon>Chromatiales</taxon>
        <taxon>Sedimenticolaceae</taxon>
        <taxon>Thiolapillus</taxon>
    </lineage>
</organism>
<reference evidence="1 2" key="1">
    <citation type="journal article" date="2014" name="PLoS ONE">
        <title>Physiological and genomic features of a novel sulfur-oxidizing gammaproteobacterium belonging to a previously uncultivated symbiotic lineage isolated from a hydrothermal vent.</title>
        <authorList>
            <person name="Nunoura T."/>
            <person name="Takaki Y."/>
            <person name="Kazama H."/>
            <person name="Kakuta J."/>
            <person name="Shimamura S."/>
            <person name="Makita H."/>
            <person name="Hirai M."/>
            <person name="Miyazaki M."/>
            <person name="Takai K."/>
        </authorList>
    </citation>
    <scope>NUCLEOTIDE SEQUENCE [LARGE SCALE GENOMIC DNA]</scope>
    <source>
        <strain evidence="1 2">Hiromi1</strain>
    </source>
</reference>
<accession>A0A7U6GK29</accession>
<sequence>MLKKSIHGLFQLEKTKMRFCLSSIFNDLWSLKMAAHPCAAIRLPKNGVFQQPVKWTQRRWTEKWHIDSLVPDSEWELWKWGKGLSGIKPNGRAAVAQRASAKACFGRDDQMISWKERSIETGWPGVC</sequence>
<name>A0A7U6GK29_9GAMM</name>
<dbReference type="KEGG" id="tbn:TBH_C2122"/>
<evidence type="ECO:0000313" key="1">
    <source>
        <dbReference type="EMBL" id="BAO45034.1"/>
    </source>
</evidence>
<evidence type="ECO:0000313" key="2">
    <source>
        <dbReference type="Proteomes" id="UP000031631"/>
    </source>
</evidence>